<gene>
    <name evidence="1" type="ORF">Sradi_4415400</name>
</gene>
<evidence type="ECO:0000313" key="1">
    <source>
        <dbReference type="EMBL" id="KAL0345841.1"/>
    </source>
</evidence>
<reference evidence="1" key="1">
    <citation type="submission" date="2020-06" db="EMBL/GenBank/DDBJ databases">
        <authorList>
            <person name="Li T."/>
            <person name="Hu X."/>
            <person name="Zhang T."/>
            <person name="Song X."/>
            <person name="Zhang H."/>
            <person name="Dai N."/>
            <person name="Sheng W."/>
            <person name="Hou X."/>
            <person name="Wei L."/>
        </authorList>
    </citation>
    <scope>NUCLEOTIDE SEQUENCE</scope>
    <source>
        <strain evidence="1">G02</strain>
        <tissue evidence="1">Leaf</tissue>
    </source>
</reference>
<dbReference type="EMBL" id="JACGWJ010000019">
    <property type="protein sequence ID" value="KAL0345841.1"/>
    <property type="molecule type" value="Genomic_DNA"/>
</dbReference>
<name>A0AAW2NRL6_SESRA</name>
<dbReference type="AlphaFoldDB" id="A0AAW2NRL6"/>
<comment type="caution">
    <text evidence="1">The sequence shown here is derived from an EMBL/GenBank/DDBJ whole genome shotgun (WGS) entry which is preliminary data.</text>
</comment>
<sequence>MDEKESLRNCKEKTKRFYDFIFSKKLFQVEKKVLFYNVRLKLIPGKLSSWLGRFESVNIFPHGVAKLKSLDMRQIVKVNGHQSKSFLGGDNVTTIIGIVLASLQQLTH</sequence>
<accession>A0AAW2NRL6</accession>
<proteinExistence type="predicted"/>
<reference evidence="1" key="2">
    <citation type="journal article" date="2024" name="Plant">
        <title>Genomic evolution and insights into agronomic trait innovations of Sesamum species.</title>
        <authorList>
            <person name="Miao H."/>
            <person name="Wang L."/>
            <person name="Qu L."/>
            <person name="Liu H."/>
            <person name="Sun Y."/>
            <person name="Le M."/>
            <person name="Wang Q."/>
            <person name="Wei S."/>
            <person name="Zheng Y."/>
            <person name="Lin W."/>
            <person name="Duan Y."/>
            <person name="Cao H."/>
            <person name="Xiong S."/>
            <person name="Wang X."/>
            <person name="Wei L."/>
            <person name="Li C."/>
            <person name="Ma Q."/>
            <person name="Ju M."/>
            <person name="Zhao R."/>
            <person name="Li G."/>
            <person name="Mu C."/>
            <person name="Tian Q."/>
            <person name="Mei H."/>
            <person name="Zhang T."/>
            <person name="Gao T."/>
            <person name="Zhang H."/>
        </authorList>
    </citation>
    <scope>NUCLEOTIDE SEQUENCE</scope>
    <source>
        <strain evidence="1">G02</strain>
    </source>
</reference>
<protein>
    <submittedName>
        <fullName evidence="1">Uncharacterized protein</fullName>
    </submittedName>
</protein>
<organism evidence="1">
    <name type="scientific">Sesamum radiatum</name>
    <name type="common">Black benniseed</name>
    <dbReference type="NCBI Taxonomy" id="300843"/>
    <lineage>
        <taxon>Eukaryota</taxon>
        <taxon>Viridiplantae</taxon>
        <taxon>Streptophyta</taxon>
        <taxon>Embryophyta</taxon>
        <taxon>Tracheophyta</taxon>
        <taxon>Spermatophyta</taxon>
        <taxon>Magnoliopsida</taxon>
        <taxon>eudicotyledons</taxon>
        <taxon>Gunneridae</taxon>
        <taxon>Pentapetalae</taxon>
        <taxon>asterids</taxon>
        <taxon>lamiids</taxon>
        <taxon>Lamiales</taxon>
        <taxon>Pedaliaceae</taxon>
        <taxon>Sesamum</taxon>
    </lineage>
</organism>